<dbReference type="CDD" id="cd06464">
    <property type="entry name" value="ACD_sHsps-like"/>
    <property type="match status" value="1"/>
</dbReference>
<evidence type="ECO:0000256" key="2">
    <source>
        <dbReference type="RuleBase" id="RU003616"/>
    </source>
</evidence>
<dbReference type="EMBL" id="CP016170">
    <property type="protein sequence ID" value="ANN66317.1"/>
    <property type="molecule type" value="Genomic_DNA"/>
</dbReference>
<evidence type="ECO:0000313" key="7">
    <source>
        <dbReference type="Proteomes" id="UP000092213"/>
    </source>
</evidence>
<dbReference type="InterPro" id="IPR008978">
    <property type="entry name" value="HSP20-like_chaperone"/>
</dbReference>
<protein>
    <submittedName>
        <fullName evidence="5">Heat-shock protein Hsp20</fullName>
    </submittedName>
</protein>
<dbReference type="Gene3D" id="2.60.40.790">
    <property type="match status" value="1"/>
</dbReference>
<dbReference type="Pfam" id="PF00011">
    <property type="entry name" value="HSP20"/>
    <property type="match status" value="1"/>
</dbReference>
<sequence>MRSRDLTSWMWGDALSMLEQAERLQRQFFRACAADPHIWEPPIDVVETADAVIVHIALPGVPSSAVTVRYQADGVTVSGMRRLPAGGAAHIHRVEIPYGRFERHIVLPVAALEPSTPEMSDGCLVLTFRKRKETP</sequence>
<proteinExistence type="inferred from homology"/>
<dbReference type="Proteomes" id="UP000091897">
    <property type="component" value="Chromosome"/>
</dbReference>
<evidence type="ECO:0000313" key="4">
    <source>
        <dbReference type="EMBL" id="ANN66317.1"/>
    </source>
</evidence>
<dbReference type="RefSeq" id="WP_066346992.1">
    <property type="nucleotide sequence ID" value="NZ_CBCSFJ010000005.1"/>
</dbReference>
<evidence type="ECO:0000256" key="1">
    <source>
        <dbReference type="PROSITE-ProRule" id="PRU00285"/>
    </source>
</evidence>
<dbReference type="OrthoDB" id="5295562at2"/>
<dbReference type="AlphaFoldDB" id="A0A193FEY4"/>
<dbReference type="Proteomes" id="UP000092213">
    <property type="component" value="Chromosome"/>
</dbReference>
<gene>
    <name evidence="4" type="ORF">BAU06_08460</name>
    <name evidence="5" type="ORF">BAU08_08685</name>
</gene>
<dbReference type="PROSITE" id="PS01031">
    <property type="entry name" value="SHSP"/>
    <property type="match status" value="1"/>
</dbReference>
<reference evidence="6 7" key="1">
    <citation type="submission" date="2016-06" db="EMBL/GenBank/DDBJ databases">
        <title>Complete genome sequences of Bordetella bronchialis and Bordetella flabilis.</title>
        <authorList>
            <person name="LiPuma J.J."/>
            <person name="Spilker T."/>
        </authorList>
    </citation>
    <scope>NUCLEOTIDE SEQUENCE [LARGE SCALE GENOMIC DNA]</scope>
    <source>
        <strain evidence="5 7">AU17976</strain>
        <strain evidence="4 6">AU3182</strain>
    </source>
</reference>
<organism evidence="5 7">
    <name type="scientific">Bordetella bronchialis</name>
    <dbReference type="NCBI Taxonomy" id="463025"/>
    <lineage>
        <taxon>Bacteria</taxon>
        <taxon>Pseudomonadati</taxon>
        <taxon>Pseudomonadota</taxon>
        <taxon>Betaproteobacteria</taxon>
        <taxon>Burkholderiales</taxon>
        <taxon>Alcaligenaceae</taxon>
        <taxon>Bordetella</taxon>
    </lineage>
</organism>
<dbReference type="SUPFAM" id="SSF49764">
    <property type="entry name" value="HSP20-like chaperones"/>
    <property type="match status" value="1"/>
</dbReference>
<evidence type="ECO:0000313" key="6">
    <source>
        <dbReference type="Proteomes" id="UP000091897"/>
    </source>
</evidence>
<feature type="domain" description="SHSP" evidence="3">
    <location>
        <begin position="34"/>
        <end position="135"/>
    </location>
</feature>
<dbReference type="STRING" id="463025.BAU08_08685"/>
<evidence type="ECO:0000313" key="5">
    <source>
        <dbReference type="EMBL" id="ANN71397.1"/>
    </source>
</evidence>
<evidence type="ECO:0000259" key="3">
    <source>
        <dbReference type="PROSITE" id="PS01031"/>
    </source>
</evidence>
<keyword evidence="6" id="KW-1185">Reference proteome</keyword>
<accession>A0A193FEY4</accession>
<dbReference type="EMBL" id="CP016171">
    <property type="protein sequence ID" value="ANN71397.1"/>
    <property type="molecule type" value="Genomic_DNA"/>
</dbReference>
<dbReference type="KEGG" id="bbro:BAU06_08460"/>
<dbReference type="InterPro" id="IPR002068">
    <property type="entry name" value="A-crystallin/Hsp20_dom"/>
</dbReference>
<name>A0A193FEY4_9BORD</name>
<comment type="similarity">
    <text evidence="1 2">Belongs to the small heat shock protein (HSP20) family.</text>
</comment>